<reference evidence="2 3" key="1">
    <citation type="submission" date="2019-03" db="EMBL/GenBank/DDBJ databases">
        <title>Draft genome sequences of novel Actinobacteria.</title>
        <authorList>
            <person name="Sahin N."/>
            <person name="Ay H."/>
            <person name="Saygin H."/>
        </authorList>
    </citation>
    <scope>NUCLEOTIDE SEQUENCE [LARGE SCALE GENOMIC DNA]</scope>
    <source>
        <strain evidence="2 3">H3C3</strain>
    </source>
</reference>
<dbReference type="AlphaFoldDB" id="A0A4V2YYM7"/>
<evidence type="ECO:0000256" key="1">
    <source>
        <dbReference type="SAM" id="MobiDB-lite"/>
    </source>
</evidence>
<name>A0A4V2YYM7_9ACTN</name>
<dbReference type="OrthoDB" id="5197212at2"/>
<keyword evidence="3" id="KW-1185">Reference proteome</keyword>
<protein>
    <submittedName>
        <fullName evidence="2">Uncharacterized protein</fullName>
    </submittedName>
</protein>
<proteinExistence type="predicted"/>
<accession>A0A4V2YYM7</accession>
<dbReference type="Proteomes" id="UP000294513">
    <property type="component" value="Unassembled WGS sequence"/>
</dbReference>
<dbReference type="EMBL" id="SMKU01000027">
    <property type="protein sequence ID" value="TDD93717.1"/>
    <property type="molecule type" value="Genomic_DNA"/>
</dbReference>
<gene>
    <name evidence="2" type="ORF">E1298_08685</name>
</gene>
<feature type="region of interest" description="Disordered" evidence="1">
    <location>
        <begin position="27"/>
        <end position="46"/>
    </location>
</feature>
<comment type="caution">
    <text evidence="2">The sequence shown here is derived from an EMBL/GenBank/DDBJ whole genome shotgun (WGS) entry which is preliminary data.</text>
</comment>
<dbReference type="RefSeq" id="WP_131890837.1">
    <property type="nucleotide sequence ID" value="NZ_SMKU01000027.1"/>
</dbReference>
<organism evidence="2 3">
    <name type="scientific">Actinomadura rubrisoli</name>
    <dbReference type="NCBI Taxonomy" id="2530368"/>
    <lineage>
        <taxon>Bacteria</taxon>
        <taxon>Bacillati</taxon>
        <taxon>Actinomycetota</taxon>
        <taxon>Actinomycetes</taxon>
        <taxon>Streptosporangiales</taxon>
        <taxon>Thermomonosporaceae</taxon>
        <taxon>Actinomadura</taxon>
    </lineage>
</organism>
<sequence>MRFLVLLAMLALAAVVIVLVLYALGGLSPDGRRRTPPEVRWEADTESSGGVTTVIVRHVARDAAGLVTEHGRQTIAAIPDDAPDWEIRYHDAMAQARSRVAALGSEAD</sequence>
<feature type="compositionally biased region" description="Basic and acidic residues" evidence="1">
    <location>
        <begin position="30"/>
        <end position="43"/>
    </location>
</feature>
<evidence type="ECO:0000313" key="3">
    <source>
        <dbReference type="Proteomes" id="UP000294513"/>
    </source>
</evidence>
<evidence type="ECO:0000313" key="2">
    <source>
        <dbReference type="EMBL" id="TDD93717.1"/>
    </source>
</evidence>